<dbReference type="RefSeq" id="WP_283432485.1">
    <property type="nucleotide sequence ID" value="NZ_FXUG01000005.1"/>
</dbReference>
<keyword evidence="1" id="KW-1133">Transmembrane helix</keyword>
<keyword evidence="1" id="KW-0472">Membrane</keyword>
<name>A0ABY1Q0K5_9BACT</name>
<comment type="caution">
    <text evidence="2">The sequence shown here is derived from an EMBL/GenBank/DDBJ whole genome shotgun (WGS) entry which is preliminary data.</text>
</comment>
<sequence>MKQLTDLLIQRTWWRYSPRHGDLFKDLYHGFNLCEGAFWVALSCLVLRRYWIHRNSPLEIVYSILFLTFGITDFVESSALTSWLIWLKVMNLVPLFLVRRTIIRRYYPESKLY</sequence>
<organism evidence="2 3">
    <name type="scientific">Neorhodopirellula lusitana</name>
    <dbReference type="NCBI Taxonomy" id="445327"/>
    <lineage>
        <taxon>Bacteria</taxon>
        <taxon>Pseudomonadati</taxon>
        <taxon>Planctomycetota</taxon>
        <taxon>Planctomycetia</taxon>
        <taxon>Pirellulales</taxon>
        <taxon>Pirellulaceae</taxon>
        <taxon>Neorhodopirellula</taxon>
    </lineage>
</organism>
<evidence type="ECO:0000256" key="1">
    <source>
        <dbReference type="SAM" id="Phobius"/>
    </source>
</evidence>
<feature type="transmembrane region" description="Helical" evidence="1">
    <location>
        <begin position="59"/>
        <end position="75"/>
    </location>
</feature>
<evidence type="ECO:0000313" key="2">
    <source>
        <dbReference type="EMBL" id="SMP55588.1"/>
    </source>
</evidence>
<evidence type="ECO:0000313" key="3">
    <source>
        <dbReference type="Proteomes" id="UP001158067"/>
    </source>
</evidence>
<reference evidence="2 3" key="1">
    <citation type="submission" date="2017-05" db="EMBL/GenBank/DDBJ databases">
        <authorList>
            <person name="Varghese N."/>
            <person name="Submissions S."/>
        </authorList>
    </citation>
    <scope>NUCLEOTIDE SEQUENCE [LARGE SCALE GENOMIC DNA]</scope>
    <source>
        <strain evidence="2 3">DSM 25457</strain>
    </source>
</reference>
<dbReference type="EMBL" id="FXUG01000005">
    <property type="protein sequence ID" value="SMP55588.1"/>
    <property type="molecule type" value="Genomic_DNA"/>
</dbReference>
<evidence type="ECO:0008006" key="4">
    <source>
        <dbReference type="Google" id="ProtNLM"/>
    </source>
</evidence>
<gene>
    <name evidence="2" type="ORF">SAMN06265222_1057</name>
</gene>
<accession>A0ABY1Q0K5</accession>
<feature type="transmembrane region" description="Helical" evidence="1">
    <location>
        <begin position="81"/>
        <end position="98"/>
    </location>
</feature>
<proteinExistence type="predicted"/>
<protein>
    <recommendedName>
        <fullName evidence="4">Inner membrane protein</fullName>
    </recommendedName>
</protein>
<dbReference type="Proteomes" id="UP001158067">
    <property type="component" value="Unassembled WGS sequence"/>
</dbReference>
<keyword evidence="3" id="KW-1185">Reference proteome</keyword>
<keyword evidence="1" id="KW-0812">Transmembrane</keyword>